<dbReference type="InterPro" id="IPR050445">
    <property type="entry name" value="Bact_polysacc_biosynth/exp"/>
</dbReference>
<feature type="transmembrane region" description="Helical" evidence="2">
    <location>
        <begin position="207"/>
        <end position="224"/>
    </location>
</feature>
<gene>
    <name evidence="3" type="ORF">FB558_1531</name>
</gene>
<dbReference type="Proteomes" id="UP000315677">
    <property type="component" value="Unassembled WGS sequence"/>
</dbReference>
<dbReference type="PANTHER" id="PTHR32309:SF31">
    <property type="entry name" value="CAPSULAR EXOPOLYSACCHARIDE FAMILY"/>
    <property type="match status" value="1"/>
</dbReference>
<evidence type="ECO:0000313" key="4">
    <source>
        <dbReference type="Proteomes" id="UP000315677"/>
    </source>
</evidence>
<dbReference type="AlphaFoldDB" id="A0A543DZI3"/>
<dbReference type="SUPFAM" id="SSF52540">
    <property type="entry name" value="P-loop containing nucleoside triphosphate hydrolases"/>
    <property type="match status" value="1"/>
</dbReference>
<dbReference type="Gene3D" id="3.40.50.300">
    <property type="entry name" value="P-loop containing nucleotide triphosphate hydrolases"/>
    <property type="match status" value="1"/>
</dbReference>
<name>A0A543DZI3_9PSEU</name>
<feature type="region of interest" description="Disordered" evidence="1">
    <location>
        <begin position="470"/>
        <end position="489"/>
    </location>
</feature>
<feature type="transmembrane region" description="Helical" evidence="2">
    <location>
        <begin position="26"/>
        <end position="48"/>
    </location>
</feature>
<keyword evidence="2" id="KW-1133">Transmembrane helix</keyword>
<sequence length="489" mass="51161">MSSEAIVLDPSSERARPGVLSSMRAHAVLIVVLGVLCGAAGYGASMLLPTSYTAQSSVFFSVTSPFDPMDEMGADATRFTADQVELIVTTEVLEPAGRRVVPPVPVEEVRASTSAVGSAETNRVTVSVERPTAEQARALADAITRSYAEAARQRVVEVTSRAQDAIADGFVEAEMLARSAAYFDGIRAIEPAVLPNAPSAPLRVQNALIAAAVGIAIAIGLAVLRDQRRARRPTIADFDMLLGAPLITRFARPSSSAVADVVRTDGSDLPAALDLLATIDVALDGRPRVSVLFVSWQETLTTTSLVATTGFAAAKAGREIVLIDGGMKERGISSLTDVDPGVGLEALADTANPIADSVRQWHVANTEVGVVPLSGWASRSGTGVPARPQVLRAAAERLHSVASLVLVDAPPLGELSVGLALGRGVDGVVLVVDADSSIDDAHEMGRRLALSGVTLLGYVLAVPPRRRTKVPWPRRAPESLDAGEWASRT</sequence>
<dbReference type="InterPro" id="IPR027417">
    <property type="entry name" value="P-loop_NTPase"/>
</dbReference>
<proteinExistence type="predicted"/>
<keyword evidence="2" id="KW-0472">Membrane</keyword>
<keyword evidence="2" id="KW-0812">Transmembrane</keyword>
<keyword evidence="4" id="KW-1185">Reference proteome</keyword>
<evidence type="ECO:0000256" key="1">
    <source>
        <dbReference type="SAM" id="MobiDB-lite"/>
    </source>
</evidence>
<reference evidence="3 4" key="1">
    <citation type="submission" date="2019-06" db="EMBL/GenBank/DDBJ databases">
        <title>Sequencing the genomes of 1000 actinobacteria strains.</title>
        <authorList>
            <person name="Klenk H.-P."/>
        </authorList>
    </citation>
    <scope>NUCLEOTIDE SEQUENCE [LARGE SCALE GENOMIC DNA]</scope>
    <source>
        <strain evidence="3 4">DSM 45301</strain>
    </source>
</reference>
<protein>
    <submittedName>
        <fullName evidence="3">Capsular polysaccharide biosynthesis protein</fullName>
    </submittedName>
</protein>
<accession>A0A543DZI3</accession>
<organism evidence="3 4">
    <name type="scientific">Pseudonocardia kunmingensis</name>
    <dbReference type="NCBI Taxonomy" id="630975"/>
    <lineage>
        <taxon>Bacteria</taxon>
        <taxon>Bacillati</taxon>
        <taxon>Actinomycetota</taxon>
        <taxon>Actinomycetes</taxon>
        <taxon>Pseudonocardiales</taxon>
        <taxon>Pseudonocardiaceae</taxon>
        <taxon>Pseudonocardia</taxon>
    </lineage>
</organism>
<comment type="caution">
    <text evidence="3">The sequence shown here is derived from an EMBL/GenBank/DDBJ whole genome shotgun (WGS) entry which is preliminary data.</text>
</comment>
<dbReference type="EMBL" id="VFPA01000001">
    <property type="protein sequence ID" value="TQM14757.1"/>
    <property type="molecule type" value="Genomic_DNA"/>
</dbReference>
<evidence type="ECO:0000256" key="2">
    <source>
        <dbReference type="SAM" id="Phobius"/>
    </source>
</evidence>
<evidence type="ECO:0000313" key="3">
    <source>
        <dbReference type="EMBL" id="TQM14757.1"/>
    </source>
</evidence>
<dbReference type="RefSeq" id="WP_142049524.1">
    <property type="nucleotide sequence ID" value="NZ_VFPA01000001.1"/>
</dbReference>
<dbReference type="OrthoDB" id="5177799at2"/>
<dbReference type="PANTHER" id="PTHR32309">
    <property type="entry name" value="TYROSINE-PROTEIN KINASE"/>
    <property type="match status" value="1"/>
</dbReference>